<accession>A0A495DLU8</accession>
<gene>
    <name evidence="3" type="ORF">C7435_0635</name>
</gene>
<evidence type="ECO:0000313" key="4">
    <source>
        <dbReference type="Proteomes" id="UP000273675"/>
    </source>
</evidence>
<keyword evidence="1" id="KW-0472">Membrane</keyword>
<dbReference type="AlphaFoldDB" id="A0A495DLU8"/>
<dbReference type="RefSeq" id="WP_121210016.1">
    <property type="nucleotide sequence ID" value="NZ_RBIM01000002.1"/>
</dbReference>
<organism evidence="3 4">
    <name type="scientific">Maricaulis maris</name>
    <dbReference type="NCBI Taxonomy" id="74318"/>
    <lineage>
        <taxon>Bacteria</taxon>
        <taxon>Pseudomonadati</taxon>
        <taxon>Pseudomonadota</taxon>
        <taxon>Alphaproteobacteria</taxon>
        <taxon>Maricaulales</taxon>
        <taxon>Maricaulaceae</taxon>
        <taxon>Maricaulis</taxon>
    </lineage>
</organism>
<evidence type="ECO:0000313" key="3">
    <source>
        <dbReference type="EMBL" id="RKR02696.1"/>
    </source>
</evidence>
<evidence type="ECO:0000259" key="2">
    <source>
        <dbReference type="Pfam" id="PF13231"/>
    </source>
</evidence>
<evidence type="ECO:0000256" key="1">
    <source>
        <dbReference type="SAM" id="Phobius"/>
    </source>
</evidence>
<dbReference type="GO" id="GO:0016757">
    <property type="term" value="F:glycosyltransferase activity"/>
    <property type="evidence" value="ECO:0007669"/>
    <property type="project" value="UniProtKB-KW"/>
</dbReference>
<dbReference type="EMBL" id="RBIM01000002">
    <property type="protein sequence ID" value="RKR02696.1"/>
    <property type="molecule type" value="Genomic_DNA"/>
</dbReference>
<dbReference type="InterPro" id="IPR038731">
    <property type="entry name" value="RgtA/B/C-like"/>
</dbReference>
<protein>
    <submittedName>
        <fullName evidence="3">Dolichyl-phosphate-mannose-protein mannosyltransferase</fullName>
    </submittedName>
</protein>
<name>A0A495DLU8_9PROT</name>
<dbReference type="Proteomes" id="UP000273675">
    <property type="component" value="Unassembled WGS sequence"/>
</dbReference>
<feature type="transmembrane region" description="Helical" evidence="1">
    <location>
        <begin position="183"/>
        <end position="206"/>
    </location>
</feature>
<feature type="transmembrane region" description="Helical" evidence="1">
    <location>
        <begin position="143"/>
        <end position="163"/>
    </location>
</feature>
<keyword evidence="3" id="KW-0328">Glycosyltransferase</keyword>
<keyword evidence="3" id="KW-0808">Transferase</keyword>
<feature type="transmembrane region" description="Helical" evidence="1">
    <location>
        <begin position="246"/>
        <end position="263"/>
    </location>
</feature>
<proteinExistence type="predicted"/>
<feature type="transmembrane region" description="Helical" evidence="1">
    <location>
        <begin position="45"/>
        <end position="62"/>
    </location>
</feature>
<reference evidence="3 4" key="1">
    <citation type="submission" date="2018-10" db="EMBL/GenBank/DDBJ databases">
        <title>Genomic Encyclopedia of Type Strains, Phase IV (KMG-IV): sequencing the most valuable type-strain genomes for metagenomic binning, comparative biology and taxonomic classification.</title>
        <authorList>
            <person name="Goeker M."/>
        </authorList>
    </citation>
    <scope>NUCLEOTIDE SEQUENCE [LARGE SCALE GENOMIC DNA]</scope>
    <source>
        <strain evidence="3 4">DSM 4734</strain>
    </source>
</reference>
<comment type="caution">
    <text evidence="3">The sequence shown here is derived from an EMBL/GenBank/DDBJ whole genome shotgun (WGS) entry which is preliminary data.</text>
</comment>
<keyword evidence="1" id="KW-0812">Transmembrane</keyword>
<dbReference type="Pfam" id="PF13231">
    <property type="entry name" value="PMT_2"/>
    <property type="match status" value="1"/>
</dbReference>
<sequence length="292" mass="30278">MPLYAWLATALLRATGDSVLALDALKYLFVGGMWLALASTAERLRPGTGVIAIAFAFLLPTVNDDLLGEVSHTAAQMCAGAVSAWLIVRALDGETSRLWLWLGLVWAGGLAAKHSMIPLVAAEFAAVALLAGPARARMLRHMVQAACIMVALCAPLYAILAMAPETVEAQLAEFFTDRGLPGALMDGLTSPLAEAGLLILGIAALAAWKRPALGRARWVLVAVCAGFVCAIIGGVLMSGATVLRDRWLAAGLVLLAPVAASMVPRPQRWRGLAGGLVLAAAAARAAETAGLL</sequence>
<feature type="transmembrane region" description="Helical" evidence="1">
    <location>
        <begin position="218"/>
        <end position="240"/>
    </location>
</feature>
<keyword evidence="1" id="KW-1133">Transmembrane helix</keyword>
<feature type="domain" description="Glycosyltransferase RgtA/B/C/D-like" evidence="2">
    <location>
        <begin position="2"/>
        <end position="153"/>
    </location>
</feature>